<feature type="compositionally biased region" description="Polar residues" evidence="7">
    <location>
        <begin position="126"/>
        <end position="144"/>
    </location>
</feature>
<gene>
    <name evidence="9" type="ORF">B0H65DRAFT_458412</name>
</gene>
<evidence type="ECO:0000313" key="10">
    <source>
        <dbReference type="Proteomes" id="UP001278500"/>
    </source>
</evidence>
<evidence type="ECO:0000259" key="8">
    <source>
        <dbReference type="PROSITE" id="PS50048"/>
    </source>
</evidence>
<feature type="compositionally biased region" description="Low complexity" evidence="7">
    <location>
        <begin position="165"/>
        <end position="175"/>
    </location>
</feature>
<dbReference type="GO" id="GO:0006351">
    <property type="term" value="P:DNA-templated transcription"/>
    <property type="evidence" value="ECO:0007669"/>
    <property type="project" value="InterPro"/>
</dbReference>
<evidence type="ECO:0000256" key="4">
    <source>
        <dbReference type="ARBA" id="ARBA00023125"/>
    </source>
</evidence>
<dbReference type="GeneID" id="87863558"/>
<reference evidence="9" key="1">
    <citation type="journal article" date="2023" name="Mol. Phylogenet. Evol.">
        <title>Genome-scale phylogeny and comparative genomics of the fungal order Sordariales.</title>
        <authorList>
            <person name="Hensen N."/>
            <person name="Bonometti L."/>
            <person name="Westerberg I."/>
            <person name="Brannstrom I.O."/>
            <person name="Guillou S."/>
            <person name="Cros-Aarteil S."/>
            <person name="Calhoun S."/>
            <person name="Haridas S."/>
            <person name="Kuo A."/>
            <person name="Mondo S."/>
            <person name="Pangilinan J."/>
            <person name="Riley R."/>
            <person name="LaButti K."/>
            <person name="Andreopoulos B."/>
            <person name="Lipzen A."/>
            <person name="Chen C."/>
            <person name="Yan M."/>
            <person name="Daum C."/>
            <person name="Ng V."/>
            <person name="Clum A."/>
            <person name="Steindorff A."/>
            <person name="Ohm R.A."/>
            <person name="Martin F."/>
            <person name="Silar P."/>
            <person name="Natvig D.O."/>
            <person name="Lalanne C."/>
            <person name="Gautier V."/>
            <person name="Ament-Velasquez S.L."/>
            <person name="Kruys A."/>
            <person name="Hutchinson M.I."/>
            <person name="Powell A.J."/>
            <person name="Barry K."/>
            <person name="Miller A.N."/>
            <person name="Grigoriev I.V."/>
            <person name="Debuchy R."/>
            <person name="Gladieux P."/>
            <person name="Hiltunen Thoren M."/>
            <person name="Johannesson H."/>
        </authorList>
    </citation>
    <scope>NUCLEOTIDE SEQUENCE</scope>
    <source>
        <strain evidence="9">CBS 560.94</strain>
    </source>
</reference>
<organism evidence="9 10">
    <name type="scientific">Neurospora tetraspora</name>
    <dbReference type="NCBI Taxonomy" id="94610"/>
    <lineage>
        <taxon>Eukaryota</taxon>
        <taxon>Fungi</taxon>
        <taxon>Dikarya</taxon>
        <taxon>Ascomycota</taxon>
        <taxon>Pezizomycotina</taxon>
        <taxon>Sordariomycetes</taxon>
        <taxon>Sordariomycetidae</taxon>
        <taxon>Sordariales</taxon>
        <taxon>Sordariaceae</taxon>
        <taxon>Neurospora</taxon>
    </lineage>
</organism>
<evidence type="ECO:0000313" key="9">
    <source>
        <dbReference type="EMBL" id="KAK3351604.1"/>
    </source>
</evidence>
<dbReference type="EMBL" id="JAUEPP010000002">
    <property type="protein sequence ID" value="KAK3351604.1"/>
    <property type="molecule type" value="Genomic_DNA"/>
</dbReference>
<comment type="caution">
    <text evidence="9">The sequence shown here is derived from an EMBL/GenBank/DDBJ whole genome shotgun (WGS) entry which is preliminary data.</text>
</comment>
<accession>A0AAE0JL30</accession>
<reference evidence="9" key="2">
    <citation type="submission" date="2023-06" db="EMBL/GenBank/DDBJ databases">
        <authorList>
            <consortium name="Lawrence Berkeley National Laboratory"/>
            <person name="Haridas S."/>
            <person name="Hensen N."/>
            <person name="Bonometti L."/>
            <person name="Westerberg I."/>
            <person name="Brannstrom I.O."/>
            <person name="Guillou S."/>
            <person name="Cros-Aarteil S."/>
            <person name="Calhoun S."/>
            <person name="Kuo A."/>
            <person name="Mondo S."/>
            <person name="Pangilinan J."/>
            <person name="Riley R."/>
            <person name="Labutti K."/>
            <person name="Andreopoulos B."/>
            <person name="Lipzen A."/>
            <person name="Chen C."/>
            <person name="Yanf M."/>
            <person name="Daum C."/>
            <person name="Ng V."/>
            <person name="Clum A."/>
            <person name="Steindorff A."/>
            <person name="Ohm R."/>
            <person name="Martin F."/>
            <person name="Silar P."/>
            <person name="Natvig D."/>
            <person name="Lalanne C."/>
            <person name="Gautier V."/>
            <person name="Ament-Velasquez S.L."/>
            <person name="Kruys A."/>
            <person name="Hutchinson M.I."/>
            <person name="Powell A.J."/>
            <person name="Barry K."/>
            <person name="Miller A.N."/>
            <person name="Grigoriev I.V."/>
            <person name="Debuchy R."/>
            <person name="Gladieux P."/>
            <person name="Thoren M.H."/>
            <person name="Johannesson H."/>
        </authorList>
    </citation>
    <scope>NUCLEOTIDE SEQUENCE</scope>
    <source>
        <strain evidence="9">CBS 560.94</strain>
    </source>
</reference>
<dbReference type="GO" id="GO:0001228">
    <property type="term" value="F:DNA-binding transcription activator activity, RNA polymerase II-specific"/>
    <property type="evidence" value="ECO:0007669"/>
    <property type="project" value="TreeGrafter"/>
</dbReference>
<dbReference type="Proteomes" id="UP001278500">
    <property type="component" value="Unassembled WGS sequence"/>
</dbReference>
<dbReference type="CDD" id="cd00067">
    <property type="entry name" value="GAL4"/>
    <property type="match status" value="1"/>
</dbReference>
<evidence type="ECO:0000256" key="6">
    <source>
        <dbReference type="ARBA" id="ARBA00023242"/>
    </source>
</evidence>
<keyword evidence="10" id="KW-1185">Reference proteome</keyword>
<keyword evidence="2" id="KW-0862">Zinc</keyword>
<feature type="region of interest" description="Disordered" evidence="7">
    <location>
        <begin position="103"/>
        <end position="147"/>
    </location>
</feature>
<dbReference type="SMART" id="SM00066">
    <property type="entry name" value="GAL4"/>
    <property type="match status" value="1"/>
</dbReference>
<name>A0AAE0JL30_9PEZI</name>
<dbReference type="InterPro" id="IPR001138">
    <property type="entry name" value="Zn2Cys6_DnaBD"/>
</dbReference>
<dbReference type="InterPro" id="IPR036864">
    <property type="entry name" value="Zn2-C6_fun-type_DNA-bd_sf"/>
</dbReference>
<dbReference type="PROSITE" id="PS50048">
    <property type="entry name" value="ZN2_CY6_FUNGAL_2"/>
    <property type="match status" value="1"/>
</dbReference>
<dbReference type="GO" id="GO:0000978">
    <property type="term" value="F:RNA polymerase II cis-regulatory region sequence-specific DNA binding"/>
    <property type="evidence" value="ECO:0007669"/>
    <property type="project" value="TreeGrafter"/>
</dbReference>
<dbReference type="CDD" id="cd12148">
    <property type="entry name" value="fungal_TF_MHR"/>
    <property type="match status" value="1"/>
</dbReference>
<keyword evidence="5" id="KW-0804">Transcription</keyword>
<dbReference type="InterPro" id="IPR007219">
    <property type="entry name" value="XnlR_reg_dom"/>
</dbReference>
<protein>
    <recommendedName>
        <fullName evidence="8">Zn(2)-C6 fungal-type domain-containing protein</fullName>
    </recommendedName>
</protein>
<keyword evidence="4" id="KW-0238">DNA-binding</keyword>
<dbReference type="GO" id="GO:0008270">
    <property type="term" value="F:zinc ion binding"/>
    <property type="evidence" value="ECO:0007669"/>
    <property type="project" value="InterPro"/>
</dbReference>
<dbReference type="SMART" id="SM00906">
    <property type="entry name" value="Fungal_trans"/>
    <property type="match status" value="1"/>
</dbReference>
<keyword evidence="3" id="KW-0805">Transcription regulation</keyword>
<dbReference type="SUPFAM" id="SSF57701">
    <property type="entry name" value="Zn2/Cys6 DNA-binding domain"/>
    <property type="match status" value="1"/>
</dbReference>
<dbReference type="Pfam" id="PF00172">
    <property type="entry name" value="Zn_clus"/>
    <property type="match status" value="1"/>
</dbReference>
<dbReference type="PANTHER" id="PTHR31944:SF131">
    <property type="entry name" value="HEME-RESPONSIVE ZINC FINGER TRANSCRIPTION FACTOR HAP1"/>
    <property type="match status" value="1"/>
</dbReference>
<dbReference type="Gene3D" id="4.10.240.10">
    <property type="entry name" value="Zn(2)-C6 fungal-type DNA-binding domain"/>
    <property type="match status" value="1"/>
</dbReference>
<dbReference type="InterPro" id="IPR051430">
    <property type="entry name" value="Fungal_TF_Env_Response"/>
</dbReference>
<evidence type="ECO:0000256" key="3">
    <source>
        <dbReference type="ARBA" id="ARBA00023015"/>
    </source>
</evidence>
<evidence type="ECO:0000256" key="7">
    <source>
        <dbReference type="SAM" id="MobiDB-lite"/>
    </source>
</evidence>
<dbReference type="PROSITE" id="PS00463">
    <property type="entry name" value="ZN2_CY6_FUNGAL_1"/>
    <property type="match status" value="1"/>
</dbReference>
<evidence type="ECO:0000256" key="5">
    <source>
        <dbReference type="ARBA" id="ARBA00023163"/>
    </source>
</evidence>
<dbReference type="RefSeq" id="XP_062684899.1">
    <property type="nucleotide sequence ID" value="XM_062826404.1"/>
</dbReference>
<proteinExistence type="predicted"/>
<sequence>MAEPERRPLRLRPQVSCALCRRRKVRCNRETPCSNCIRSKNVHGCVYQVHQPPQPLSPQRPCPLACDTPKDQAPSLVRPGPVVRPVPVPHSFFILPPFPTPSTSGTSTVVSDHSSKASSCVGDPSSAHSPVATNQFTTSVSSSDPDVLRRRIRELEEQLSKAALSRSSNPEASSSPIATHESSLAGKSITQTASTSRIVNVFHKSRLFGQSHWVNGVILLLDIFEFFEPLVRNGAANKSMTALEECKALARTIKAQRTPPWPTIPTRDLPPREIADQLVDCYLRTFESLYRVLHIPTFKRDYEALWESVPAHPHPNQQPQHVGMAFLVQVKLVLAIGATVYDQDFSLRPSAIRWVYEALTFTSEPEFKSRLNIKSLQTDILLLLARETAGLGGNLIWISAGSLLRTAVYMGLHRDPAHLPKRTIFAAEMHRRLWNTVLEITVSCSMNAGAPPQISLDDYDTEPPGNFHDEQLVETPADDGSNHSPVVAQPESEFTQTSVAIAMRKILPIRLAIAKFLNDLGSTRRQGDMASAYHESLRLDADLRAAYRTLTRTLQVLSRNLHEVCWPGSSSSSLLFPSQFIDLVINRDLVAIHIPFYSAALHEAAYAFSRKVVVESCFKIWRAVNPLPTSPSSSDATRQDANQDICRLASHGAGFCRNAGFQVSMLLLGELRAQLREEAETSLSPVNRSLLRPDLLAMVTEAKDWTMRSINAGETNVKGHMFASMVSAQIEGMMKGLGEDGALGRVLVKAADEVVDRCVPLLEEMLERETRMRMASDGETEGGGMVLQKQFETDGLAATYETETPLGMMGDWDMLMLDAQHIGDFGNIAEPMNWALTGAASFSAGGPFIW</sequence>
<keyword evidence="6" id="KW-0539">Nucleus</keyword>
<dbReference type="GO" id="GO:0005634">
    <property type="term" value="C:nucleus"/>
    <property type="evidence" value="ECO:0007669"/>
    <property type="project" value="TreeGrafter"/>
</dbReference>
<feature type="region of interest" description="Disordered" evidence="7">
    <location>
        <begin position="160"/>
        <end position="186"/>
    </location>
</feature>
<feature type="domain" description="Zn(2)-C6 fungal-type" evidence="8">
    <location>
        <begin position="16"/>
        <end position="47"/>
    </location>
</feature>
<dbReference type="AlphaFoldDB" id="A0AAE0JL30"/>
<evidence type="ECO:0000256" key="1">
    <source>
        <dbReference type="ARBA" id="ARBA00022723"/>
    </source>
</evidence>
<dbReference type="PANTHER" id="PTHR31944">
    <property type="entry name" value="HEME-RESPONSIVE ZINC FINGER TRANSCRIPTION FACTOR HAP1"/>
    <property type="match status" value="1"/>
</dbReference>
<dbReference type="Pfam" id="PF04082">
    <property type="entry name" value="Fungal_trans"/>
    <property type="match status" value="1"/>
</dbReference>
<evidence type="ECO:0000256" key="2">
    <source>
        <dbReference type="ARBA" id="ARBA00022833"/>
    </source>
</evidence>
<keyword evidence="1" id="KW-0479">Metal-binding</keyword>